<dbReference type="HOGENOM" id="CLU_2175035_0_0_1"/>
<sequence length="110" mass="12925">MAGLISRNCPRLIDTSMDGQHIRRCSSERERYQPNVHRTDRFRRDGGRRPDRTTARQIRRGFIDRQLLLPPADRMTHQWRASWHLASDMSISVSSSFSQVECRIDPPVTY</sequence>
<keyword evidence="2" id="KW-1185">Reference proteome</keyword>
<protein>
    <submittedName>
        <fullName evidence="1">Uncharacterized protein</fullName>
    </submittedName>
</protein>
<reference evidence="1" key="2">
    <citation type="submission" date="2018-05" db="EMBL/GenBank/DDBJ databases">
        <title>OmerRS3 (Oryza meridionalis Reference Sequence Version 3).</title>
        <authorList>
            <person name="Zhang J."/>
            <person name="Kudrna D."/>
            <person name="Lee S."/>
            <person name="Talag J."/>
            <person name="Welchert J."/>
            <person name="Wing R.A."/>
        </authorList>
    </citation>
    <scope>NUCLEOTIDE SEQUENCE [LARGE SCALE GENOMIC DNA]</scope>
    <source>
        <strain evidence="1">cv. OR44</strain>
    </source>
</reference>
<reference evidence="1" key="1">
    <citation type="submission" date="2015-04" db="UniProtKB">
        <authorList>
            <consortium name="EnsemblPlants"/>
        </authorList>
    </citation>
    <scope>IDENTIFICATION</scope>
</reference>
<dbReference type="Gramene" id="OMERI06G23250.2">
    <property type="protein sequence ID" value="OMERI06G23250.2"/>
    <property type="gene ID" value="OMERI06G23250"/>
</dbReference>
<accession>A0A0E0E4M0</accession>
<organism evidence="1">
    <name type="scientific">Oryza meridionalis</name>
    <dbReference type="NCBI Taxonomy" id="40149"/>
    <lineage>
        <taxon>Eukaryota</taxon>
        <taxon>Viridiplantae</taxon>
        <taxon>Streptophyta</taxon>
        <taxon>Embryophyta</taxon>
        <taxon>Tracheophyta</taxon>
        <taxon>Spermatophyta</taxon>
        <taxon>Magnoliopsida</taxon>
        <taxon>Liliopsida</taxon>
        <taxon>Poales</taxon>
        <taxon>Poaceae</taxon>
        <taxon>BOP clade</taxon>
        <taxon>Oryzoideae</taxon>
        <taxon>Oryzeae</taxon>
        <taxon>Oryzinae</taxon>
        <taxon>Oryza</taxon>
    </lineage>
</organism>
<dbReference type="Proteomes" id="UP000008021">
    <property type="component" value="Chromosome 6"/>
</dbReference>
<proteinExistence type="predicted"/>
<dbReference type="EnsemblPlants" id="OMERI06G23250.2">
    <property type="protein sequence ID" value="OMERI06G23250.2"/>
    <property type="gene ID" value="OMERI06G23250"/>
</dbReference>
<dbReference type="AlphaFoldDB" id="A0A0E0E4M0"/>
<evidence type="ECO:0000313" key="2">
    <source>
        <dbReference type="Proteomes" id="UP000008021"/>
    </source>
</evidence>
<evidence type="ECO:0000313" key="1">
    <source>
        <dbReference type="EnsemblPlants" id="OMERI06G23250.2"/>
    </source>
</evidence>
<name>A0A0E0E4M0_9ORYZ</name>